<name>A0A543A0M5_9MICC</name>
<dbReference type="GO" id="GO:0046872">
    <property type="term" value="F:metal ion binding"/>
    <property type="evidence" value="ECO:0007669"/>
    <property type="project" value="InterPro"/>
</dbReference>
<dbReference type="EMBL" id="VFOU01000004">
    <property type="protein sequence ID" value="TQL66148.1"/>
    <property type="molecule type" value="Genomic_DNA"/>
</dbReference>
<dbReference type="Proteomes" id="UP000319746">
    <property type="component" value="Unassembled WGS sequence"/>
</dbReference>
<dbReference type="PROSITE" id="PS50975">
    <property type="entry name" value="ATP_GRASP"/>
    <property type="match status" value="1"/>
</dbReference>
<dbReference type="OrthoDB" id="5420347at2"/>
<dbReference type="SUPFAM" id="SSF56059">
    <property type="entry name" value="Glutathione synthetase ATP-binding domain-like"/>
    <property type="match status" value="1"/>
</dbReference>
<keyword evidence="4" id="KW-1185">Reference proteome</keyword>
<accession>A0A543A0M5</accession>
<organism evidence="3 4">
    <name type="scientific">Enteractinococcus coprophilus</name>
    <dbReference type="NCBI Taxonomy" id="1027633"/>
    <lineage>
        <taxon>Bacteria</taxon>
        <taxon>Bacillati</taxon>
        <taxon>Actinomycetota</taxon>
        <taxon>Actinomycetes</taxon>
        <taxon>Micrococcales</taxon>
        <taxon>Micrococcaceae</taxon>
    </lineage>
</organism>
<proteinExistence type="predicted"/>
<keyword evidence="3" id="KW-0436">Ligase</keyword>
<gene>
    <name evidence="3" type="ORF">FB556_2627</name>
</gene>
<dbReference type="InterPro" id="IPR005479">
    <property type="entry name" value="CPAse_ATP-bd"/>
</dbReference>
<dbReference type="PROSITE" id="PS00867">
    <property type="entry name" value="CPSASE_2"/>
    <property type="match status" value="1"/>
</dbReference>
<evidence type="ECO:0000313" key="4">
    <source>
        <dbReference type="Proteomes" id="UP000319746"/>
    </source>
</evidence>
<dbReference type="AlphaFoldDB" id="A0A543A0M5"/>
<sequence>MSSQIPAAQTFVPVITGGDLGAYTLAREFHEAYGVTSAIVPTAENLVVGGSKITHLHPAGAMFEPARVVEHLGRVAQHLQRDGERPLLLLAGYDHLVRIVIEHSEELRAMGYVFPDLTTDQLDRASLKENFYALCDELGVRYPKTVSMDCSQGVQAVDEFLESVTEVGLDYPLILKAGDGAAWANTRFPGRRKVHFLYEPNQLQEILTQAINAGYRGSLIIQQFIPGPDSNLRILTHFRDRTGQNSLTGLAEVIVEDHAPGLEGNSRAVVAVSDAQVEEQGARLMDALDWHGFGMFDLKIHEATGEAYFLEMNPRLGRHHYYLTVAGANPAAYLYREFIDPTPHGEPVTTDGPAASLTIPLKLAKHYAAPDQQQQLAAAKRANRIGWPLQYSRDRNLKRDLYQRYRLTKAAAEVAHTPGTMNA</sequence>
<dbReference type="GO" id="GO:0016874">
    <property type="term" value="F:ligase activity"/>
    <property type="evidence" value="ECO:0007669"/>
    <property type="project" value="UniProtKB-KW"/>
</dbReference>
<keyword evidence="1" id="KW-0547">Nucleotide-binding</keyword>
<comment type="caution">
    <text evidence="3">The sequence shown here is derived from an EMBL/GenBank/DDBJ whole genome shotgun (WGS) entry which is preliminary data.</text>
</comment>
<dbReference type="GO" id="GO:0005524">
    <property type="term" value="F:ATP binding"/>
    <property type="evidence" value="ECO:0007669"/>
    <property type="project" value="UniProtKB-UniRule"/>
</dbReference>
<dbReference type="RefSeq" id="WP_141868349.1">
    <property type="nucleotide sequence ID" value="NZ_BAABAN010000017.1"/>
</dbReference>
<dbReference type="Gene3D" id="3.30.470.20">
    <property type="entry name" value="ATP-grasp fold, B domain"/>
    <property type="match status" value="1"/>
</dbReference>
<dbReference type="InterPro" id="IPR011761">
    <property type="entry name" value="ATP-grasp"/>
</dbReference>
<keyword evidence="1" id="KW-0067">ATP-binding</keyword>
<protein>
    <submittedName>
        <fullName evidence="3">D-aspartate ligase</fullName>
    </submittedName>
</protein>
<feature type="domain" description="ATP-grasp" evidence="2">
    <location>
        <begin position="132"/>
        <end position="339"/>
    </location>
</feature>
<reference evidence="3 4" key="1">
    <citation type="submission" date="2019-06" db="EMBL/GenBank/DDBJ databases">
        <title>Sequencing the genomes of 1000 actinobacteria strains.</title>
        <authorList>
            <person name="Klenk H.-P."/>
        </authorList>
    </citation>
    <scope>NUCLEOTIDE SEQUENCE [LARGE SCALE GENOMIC DNA]</scope>
    <source>
        <strain evidence="3 4">DSM 24083</strain>
    </source>
</reference>
<evidence type="ECO:0000259" key="2">
    <source>
        <dbReference type="PROSITE" id="PS50975"/>
    </source>
</evidence>
<evidence type="ECO:0000256" key="1">
    <source>
        <dbReference type="PROSITE-ProRule" id="PRU00409"/>
    </source>
</evidence>
<evidence type="ECO:0000313" key="3">
    <source>
        <dbReference type="EMBL" id="TQL66148.1"/>
    </source>
</evidence>